<gene>
    <name evidence="1" type="ORF">Fcan01_17159</name>
</gene>
<dbReference type="Proteomes" id="UP000198287">
    <property type="component" value="Unassembled WGS sequence"/>
</dbReference>
<keyword evidence="2" id="KW-1185">Reference proteome</keyword>
<comment type="caution">
    <text evidence="1">The sequence shown here is derived from an EMBL/GenBank/DDBJ whole genome shotgun (WGS) entry which is preliminary data.</text>
</comment>
<sequence length="673" mass="76490">MKTTNFPISLFIFSVASNFTESQYKLKLPSEVLITVISNFCIRGAPSMHQIRILHSGLSASKNQDYETFLYFQHCFHPTNNNSYQVELPSSFYKSLHGLRYLNPENNLRLFVEVKNFDMSAFLPPTPQINLIYLQGKTIESWIPSFNLLLEIDTPTYFLVDILGPDEQSSSLGLLLASNIFHTNGFWRPESHLSQLTLRTKNITTDELITTSVQQQQNFHGQKLLWRAVHGVKFLNFGHLCDTYLKFTSRLECIPIFPLVFALTTSLNATLTLRSILTKADKQLDFHFPELYLRRVSTQGEPATTISEEEPPSFYLLEYTDTVLPIYCMPVDAVELVTSSNFLVPMLSIDIYSILLFVLASFCYAAVQKKWLAIFHLSRFVLHQVHCNKPNSGTRARVALLVCLCCMSMSAFFEGGITSGLVAPDKPIVFHSLALLHKAGYRSLYTGISGEMDNVEKKFQKTATMESNYTTESGTCFKLYFFKNSVDQIANIVRTSEHSVRMSRTGAVLVEGEMAQTYIKYMARKFPNLSCFDVSGEHMDKLGGNGPMPNVGFRWEGKYKGARRIRAILEGFASAGIGKFYREFLNYRLKLANTEFEPSADNDETENLNEKSEFVTLKGTGQVRETGIKYVISEEQKNKGPKSDWRCDYCRPYWDEQVDVSWGIRATSPLTAQ</sequence>
<organism evidence="1 2">
    <name type="scientific">Folsomia candida</name>
    <name type="common">Springtail</name>
    <dbReference type="NCBI Taxonomy" id="158441"/>
    <lineage>
        <taxon>Eukaryota</taxon>
        <taxon>Metazoa</taxon>
        <taxon>Ecdysozoa</taxon>
        <taxon>Arthropoda</taxon>
        <taxon>Hexapoda</taxon>
        <taxon>Collembola</taxon>
        <taxon>Entomobryomorpha</taxon>
        <taxon>Isotomoidea</taxon>
        <taxon>Isotomidae</taxon>
        <taxon>Proisotominae</taxon>
        <taxon>Folsomia</taxon>
    </lineage>
</organism>
<reference evidence="1 2" key="1">
    <citation type="submission" date="2015-12" db="EMBL/GenBank/DDBJ databases">
        <title>The genome of Folsomia candida.</title>
        <authorList>
            <person name="Faddeeva A."/>
            <person name="Derks M.F."/>
            <person name="Anvar Y."/>
            <person name="Smit S."/>
            <person name="Van Straalen N."/>
            <person name="Roelofs D."/>
        </authorList>
    </citation>
    <scope>NUCLEOTIDE SEQUENCE [LARGE SCALE GENOMIC DNA]</scope>
    <source>
        <strain evidence="1 2">VU population</strain>
        <tissue evidence="1">Whole body</tissue>
    </source>
</reference>
<proteinExistence type="predicted"/>
<protein>
    <submittedName>
        <fullName evidence="1">Uncharacterized protein</fullName>
    </submittedName>
</protein>
<evidence type="ECO:0000313" key="2">
    <source>
        <dbReference type="Proteomes" id="UP000198287"/>
    </source>
</evidence>
<dbReference type="AlphaFoldDB" id="A0A226DT85"/>
<accession>A0A226DT85</accession>
<evidence type="ECO:0000313" key="1">
    <source>
        <dbReference type="EMBL" id="OXA47907.1"/>
    </source>
</evidence>
<name>A0A226DT85_FOLCA</name>
<dbReference type="EMBL" id="LNIX01000012">
    <property type="protein sequence ID" value="OXA47907.1"/>
    <property type="molecule type" value="Genomic_DNA"/>
</dbReference>